<dbReference type="GO" id="GO:0006788">
    <property type="term" value="P:heme oxidation"/>
    <property type="evidence" value="ECO:0007669"/>
    <property type="project" value="InterPro"/>
</dbReference>
<dbReference type="CDD" id="cd19165">
    <property type="entry name" value="HemeO"/>
    <property type="match status" value="1"/>
</dbReference>
<proteinExistence type="predicted"/>
<dbReference type="AlphaFoldDB" id="A0A5B8MQB9"/>
<dbReference type="SUPFAM" id="SSF48613">
    <property type="entry name" value="Heme oxygenase-like"/>
    <property type="match status" value="1"/>
</dbReference>
<evidence type="ECO:0000313" key="4">
    <source>
        <dbReference type="EMBL" id="QDZ22898.1"/>
    </source>
</evidence>
<dbReference type="STRING" id="1764295.A0A5B8MQB9"/>
<dbReference type="GO" id="GO:0042167">
    <property type="term" value="P:heme catabolic process"/>
    <property type="evidence" value="ECO:0007669"/>
    <property type="project" value="TreeGrafter"/>
</dbReference>
<dbReference type="Pfam" id="PF01126">
    <property type="entry name" value="Heme_oxygenase"/>
    <property type="match status" value="1"/>
</dbReference>
<evidence type="ECO:0000256" key="2">
    <source>
        <dbReference type="ARBA" id="ARBA00022723"/>
    </source>
</evidence>
<dbReference type="InterPro" id="IPR002051">
    <property type="entry name" value="Haem_Oase"/>
</dbReference>
<accession>A0A5B8MQB9</accession>
<protein>
    <submittedName>
        <fullName evidence="4">Heme oxygenase</fullName>
    </submittedName>
</protein>
<dbReference type="GO" id="GO:0020037">
    <property type="term" value="F:heme binding"/>
    <property type="evidence" value="ECO:0007669"/>
    <property type="project" value="TreeGrafter"/>
</dbReference>
<keyword evidence="1" id="KW-0349">Heme</keyword>
<reference evidence="4 5" key="1">
    <citation type="submission" date="2018-07" db="EMBL/GenBank/DDBJ databases">
        <title>The complete nuclear genome of the prasinophyte Chloropicon primus (CCMP1205).</title>
        <authorList>
            <person name="Pombert J.-F."/>
            <person name="Otis C."/>
            <person name="Turmel M."/>
            <person name="Lemieux C."/>
        </authorList>
    </citation>
    <scope>NUCLEOTIDE SEQUENCE [LARGE SCALE GENOMIC DNA]</scope>
    <source>
        <strain evidence="4 5">CCMP1205</strain>
    </source>
</reference>
<gene>
    <name evidence="4" type="ORF">A3770_09p54160</name>
</gene>
<dbReference type="GO" id="GO:0046872">
    <property type="term" value="F:metal ion binding"/>
    <property type="evidence" value="ECO:0007669"/>
    <property type="project" value="UniProtKB-KW"/>
</dbReference>
<evidence type="ECO:0000313" key="5">
    <source>
        <dbReference type="Proteomes" id="UP000316726"/>
    </source>
</evidence>
<dbReference type="EMBL" id="CP031042">
    <property type="protein sequence ID" value="QDZ22898.1"/>
    <property type="molecule type" value="Genomic_DNA"/>
</dbReference>
<dbReference type="OrthoDB" id="652091at2759"/>
<dbReference type="GO" id="GO:0006979">
    <property type="term" value="P:response to oxidative stress"/>
    <property type="evidence" value="ECO:0007669"/>
    <property type="project" value="TreeGrafter"/>
</dbReference>
<evidence type="ECO:0000256" key="3">
    <source>
        <dbReference type="ARBA" id="ARBA00023004"/>
    </source>
</evidence>
<dbReference type="Gene3D" id="1.20.910.10">
    <property type="entry name" value="Heme oxygenase-like"/>
    <property type="match status" value="1"/>
</dbReference>
<keyword evidence="2" id="KW-0479">Metal-binding</keyword>
<dbReference type="PANTHER" id="PTHR10720:SF0">
    <property type="entry name" value="HEME OXYGENASE"/>
    <property type="match status" value="1"/>
</dbReference>
<name>A0A5B8MQB9_9CHLO</name>
<evidence type="ECO:0000256" key="1">
    <source>
        <dbReference type="ARBA" id="ARBA00022617"/>
    </source>
</evidence>
<dbReference type="PANTHER" id="PTHR10720">
    <property type="entry name" value="HEME OXYGENASE"/>
    <property type="match status" value="1"/>
</dbReference>
<dbReference type="GO" id="GO:0004392">
    <property type="term" value="F:heme oxygenase (decyclizing) activity"/>
    <property type="evidence" value="ECO:0007669"/>
    <property type="project" value="InterPro"/>
</dbReference>
<keyword evidence="5" id="KW-1185">Reference proteome</keyword>
<dbReference type="InterPro" id="IPR016053">
    <property type="entry name" value="Haem_Oase-like"/>
</dbReference>
<keyword evidence="3" id="KW-0408">Iron</keyword>
<dbReference type="InterPro" id="IPR016084">
    <property type="entry name" value="Haem_Oase-like_multi-hlx"/>
</dbReference>
<dbReference type="Proteomes" id="UP000316726">
    <property type="component" value="Chromosome 9"/>
</dbReference>
<organism evidence="4 5">
    <name type="scientific">Chloropicon primus</name>
    <dbReference type="NCBI Taxonomy" id="1764295"/>
    <lineage>
        <taxon>Eukaryota</taxon>
        <taxon>Viridiplantae</taxon>
        <taxon>Chlorophyta</taxon>
        <taxon>Chloropicophyceae</taxon>
        <taxon>Chloropicales</taxon>
        <taxon>Chloropicaceae</taxon>
        <taxon>Chloropicon</taxon>
    </lineage>
</organism>
<sequence length="275" mass="29736">MGTLAKRLGQWAAKSLETESSNILKTSAANKIPNSLSLELDKTLKDGHDMTVFGLGTAAAMASLVTYANFTVAMHHVYTEMETQLDRVVDDDDGGDGAVAKLWREHETILRRAPSLKRDLEDVQGMGVDVGFEHLSKGTRGYVDAIRRCGREHEGAGLLGHLYTRYLADLFGGQLLGRPTQLALGLPASPRHYVFDLGELSRREYIETIYLGLNRAGDDLSCGAREAAVKAAHEAFGHNKVVYRESPPLVLNAARGAMNVVTGALAGTSRSGKEA</sequence>